<dbReference type="PANTHER" id="PTHR31050">
    <property type="entry name" value="OS08G0413200 PROTEIN"/>
    <property type="match status" value="1"/>
</dbReference>
<dbReference type="AlphaFoldDB" id="A0A8X7S1C1"/>
<reference evidence="1 2" key="1">
    <citation type="submission" date="2020-02" db="EMBL/GenBank/DDBJ databases">
        <authorList>
            <person name="Ma Q."/>
            <person name="Huang Y."/>
            <person name="Song X."/>
            <person name="Pei D."/>
        </authorList>
    </citation>
    <scope>NUCLEOTIDE SEQUENCE [LARGE SCALE GENOMIC DNA]</scope>
    <source>
        <strain evidence="1">Sxm20200214</strain>
        <tissue evidence="1">Leaf</tissue>
    </source>
</reference>
<organism evidence="1 2">
    <name type="scientific">Brassica carinata</name>
    <name type="common">Ethiopian mustard</name>
    <name type="synonym">Abyssinian cabbage</name>
    <dbReference type="NCBI Taxonomy" id="52824"/>
    <lineage>
        <taxon>Eukaryota</taxon>
        <taxon>Viridiplantae</taxon>
        <taxon>Streptophyta</taxon>
        <taxon>Embryophyta</taxon>
        <taxon>Tracheophyta</taxon>
        <taxon>Spermatophyta</taxon>
        <taxon>Magnoliopsida</taxon>
        <taxon>eudicotyledons</taxon>
        <taxon>Gunneridae</taxon>
        <taxon>Pentapetalae</taxon>
        <taxon>rosids</taxon>
        <taxon>malvids</taxon>
        <taxon>Brassicales</taxon>
        <taxon>Brassicaceae</taxon>
        <taxon>Brassiceae</taxon>
        <taxon>Brassica</taxon>
    </lineage>
</organism>
<sequence length="381" mass="44034">MYVTRRLSEYQKNPLELKQPPPEGPNSGVLVIQDEESRPISCFGLCYGRELKGLPFPQNAKLAVILHDVGEDSYRDPVLFIPVLDQPLSSNCYHVIIRRGKHSGESSTSAKEEDRVPRCFCFSYVPEAKPEQVDPYNIYQQFKIQQRKSYCYSASSLAPDGVPPRFLKRKNWRVGYSTSQDFGLIDDAKGINNMLRSKLPGDLNTSIVVGKWYVPFIFVKERDAKVQIKRSTYYSMTLRQSWEEVYSCGKVDYNEEHGEVEVDVEVESELVKLEGQVIQKETRGVDENGVAWFEIAGKKIGLRSMIVEKMKSEEERFGWSKETDDIKSSIKRSDRFEGNAMLWQSYKCYVLVETFELKRMDGSLVLTYEFRHVDKLKTNWD</sequence>
<dbReference type="EMBL" id="JAAMPC010000008">
    <property type="protein sequence ID" value="KAG2297837.1"/>
    <property type="molecule type" value="Genomic_DNA"/>
</dbReference>
<evidence type="ECO:0008006" key="3">
    <source>
        <dbReference type="Google" id="ProtNLM"/>
    </source>
</evidence>
<dbReference type="Pfam" id="PF06880">
    <property type="entry name" value="DUF1262"/>
    <property type="match status" value="1"/>
</dbReference>
<dbReference type="InterPro" id="IPR010683">
    <property type="entry name" value="DUF1262"/>
</dbReference>
<protein>
    <recommendedName>
        <fullName evidence="3">Insecticidal crystal toxin domain-containing protein</fullName>
    </recommendedName>
</protein>
<evidence type="ECO:0000313" key="2">
    <source>
        <dbReference type="Proteomes" id="UP000886595"/>
    </source>
</evidence>
<evidence type="ECO:0000313" key="1">
    <source>
        <dbReference type="EMBL" id="KAG2297837.1"/>
    </source>
</evidence>
<name>A0A8X7S1C1_BRACI</name>
<proteinExistence type="predicted"/>
<keyword evidence="2" id="KW-1185">Reference proteome</keyword>
<comment type="caution">
    <text evidence="1">The sequence shown here is derived from an EMBL/GenBank/DDBJ whole genome shotgun (WGS) entry which is preliminary data.</text>
</comment>
<dbReference type="PANTHER" id="PTHR31050:SF12">
    <property type="entry name" value="INSECTICIDAL CRYSTAL TOXIN DOMAIN-CONTAINING PROTEIN"/>
    <property type="match status" value="1"/>
</dbReference>
<dbReference type="Proteomes" id="UP000886595">
    <property type="component" value="Unassembled WGS sequence"/>
</dbReference>
<gene>
    <name evidence="1" type="ORF">Bca52824_034309</name>
</gene>
<dbReference type="OrthoDB" id="647907at2759"/>
<accession>A0A8X7S1C1</accession>